<accession>A0A1J5FL61</accession>
<dbReference type="Gene3D" id="3.10.310.30">
    <property type="match status" value="1"/>
</dbReference>
<reference evidence="1 2" key="1">
    <citation type="journal article" date="2016" name="Environ. Microbiol.">
        <title>Genomic resolution of a cold subsurface aquifer community provides metabolic insights for novel microbes adapted to high CO concentrations.</title>
        <authorList>
            <person name="Probst A.J."/>
            <person name="Castelle C.J."/>
            <person name="Singh A."/>
            <person name="Brown C.T."/>
            <person name="Anantharaman K."/>
            <person name="Sharon I."/>
            <person name="Hug L.A."/>
            <person name="Burstein D."/>
            <person name="Emerson J.B."/>
            <person name="Thomas B.C."/>
            <person name="Banfield J.F."/>
        </authorList>
    </citation>
    <scope>NUCLEOTIDE SEQUENCE [LARGE SCALE GENOMIC DNA]</scope>
    <source>
        <strain evidence="1">CG2_30_39_24</strain>
    </source>
</reference>
<comment type="caution">
    <text evidence="1">The sequence shown here is derived from an EMBL/GenBank/DDBJ whole genome shotgun (WGS) entry which is preliminary data.</text>
</comment>
<sequence>MALNVHQQIIELINKSHHILLTTSVANSGDGLASALALKLFLECLNKPADIIVSELQKEKLSFLPNGDKIKTNLGSLKKLIINLDISKNKVSEFNYDISDNKLKIFVTPENGTFNENDIKLESSDFKYDLIFIIGSPDLESLGNLYHNYTDFFYGTTIINIDTDAANEYFGQVNKVELNYSSCAEILFDFFENIKPDFIIENIATNLLAGIIIKTNGFRAADISPKALVTASHLLKLGADREFIINNLNKNKTLATLNLWGRVLARLKTDTHYKFAWSLVSQTDFQKSGSGPENLEGVVAELIANSPQIETTLILYESKAGNIKGILYASQNYNALDLARLFNPEGHKNRAQFSLTTTRLMSAEELVINKIRERIKSKN</sequence>
<dbReference type="PANTHER" id="PTHR47618">
    <property type="entry name" value="BIFUNCTIONAL OLIGORIBONUCLEASE AND PAP PHOSPHATASE NRNA"/>
    <property type="match status" value="1"/>
</dbReference>
<dbReference type="AlphaFoldDB" id="A0A1J5FL61"/>
<dbReference type="Proteomes" id="UP000183922">
    <property type="component" value="Unassembled WGS sequence"/>
</dbReference>
<evidence type="ECO:0000313" key="1">
    <source>
        <dbReference type="EMBL" id="OIP55760.1"/>
    </source>
</evidence>
<dbReference type="InterPro" id="IPR038763">
    <property type="entry name" value="DHH_sf"/>
</dbReference>
<dbReference type="EMBL" id="MNYR01000036">
    <property type="protein sequence ID" value="OIP55760.1"/>
    <property type="molecule type" value="Genomic_DNA"/>
</dbReference>
<protein>
    <recommendedName>
        <fullName evidence="3">Phosphoesterase RecJ domain protein</fullName>
    </recommendedName>
</protein>
<dbReference type="PANTHER" id="PTHR47618:SF1">
    <property type="entry name" value="BIFUNCTIONAL OLIGORIBONUCLEASE AND PAP PHOSPHATASE NRNA"/>
    <property type="match status" value="1"/>
</dbReference>
<organism evidence="1 2">
    <name type="scientific">Candidatus Kuenenbacteria bacterium CG2_30_39_24</name>
    <dbReference type="NCBI Taxonomy" id="1805236"/>
    <lineage>
        <taxon>Bacteria</taxon>
        <taxon>Candidatus Kueneniibacteriota</taxon>
    </lineage>
</organism>
<dbReference type="InterPro" id="IPR051319">
    <property type="entry name" value="Oligoribo/pAp-PDE_c-di-AMP_PDE"/>
</dbReference>
<evidence type="ECO:0008006" key="3">
    <source>
        <dbReference type="Google" id="ProtNLM"/>
    </source>
</evidence>
<dbReference type="SUPFAM" id="SSF64182">
    <property type="entry name" value="DHH phosphoesterases"/>
    <property type="match status" value="1"/>
</dbReference>
<evidence type="ECO:0000313" key="2">
    <source>
        <dbReference type="Proteomes" id="UP000183922"/>
    </source>
</evidence>
<dbReference type="Gene3D" id="3.90.1640.10">
    <property type="entry name" value="inorganic pyrophosphatase (n-terminal core)"/>
    <property type="match status" value="2"/>
</dbReference>
<proteinExistence type="predicted"/>
<dbReference type="STRING" id="1805236.AUK13_02310"/>
<name>A0A1J5FL61_9BACT</name>
<gene>
    <name evidence="1" type="ORF">AUK13_02310</name>
</gene>